<evidence type="ECO:0000256" key="6">
    <source>
        <dbReference type="ARBA" id="ARBA00022833"/>
    </source>
</evidence>
<evidence type="ECO:0000256" key="9">
    <source>
        <dbReference type="ARBA" id="ARBA00039149"/>
    </source>
</evidence>
<gene>
    <name evidence="11" type="ORF">OIPHN260_47410</name>
</gene>
<dbReference type="Pfam" id="PF06508">
    <property type="entry name" value="QueC"/>
    <property type="match status" value="1"/>
</dbReference>
<dbReference type="GO" id="GO:0008616">
    <property type="term" value="P:tRNA queuosine(34) biosynthetic process"/>
    <property type="evidence" value="ECO:0007669"/>
    <property type="project" value="UniProtKB-KW"/>
</dbReference>
<comment type="similarity">
    <text evidence="8">Belongs to the QueC family.</text>
</comment>
<evidence type="ECO:0000256" key="2">
    <source>
        <dbReference type="ARBA" id="ARBA00022598"/>
    </source>
</evidence>
<evidence type="ECO:0000256" key="1">
    <source>
        <dbReference type="ARBA" id="ARBA00005061"/>
    </source>
</evidence>
<dbReference type="NCBIfam" id="NF041925">
    <property type="entry name" value="QatC"/>
    <property type="match status" value="1"/>
</dbReference>
<dbReference type="EC" id="6.3.4.20" evidence="9"/>
<comment type="catalytic activity">
    <reaction evidence="10">
        <text>7-carboxy-7-carbaguanine + NH4(+) + 2 ATP = 7-cyano-7-carbaguanine + 2 AMP + 2 diphosphate + 2 H(+)</text>
        <dbReference type="Rhea" id="RHEA:27982"/>
        <dbReference type="ChEBI" id="CHEBI:15378"/>
        <dbReference type="ChEBI" id="CHEBI:28938"/>
        <dbReference type="ChEBI" id="CHEBI:30616"/>
        <dbReference type="ChEBI" id="CHEBI:33019"/>
        <dbReference type="ChEBI" id="CHEBI:45075"/>
        <dbReference type="ChEBI" id="CHEBI:61036"/>
        <dbReference type="ChEBI" id="CHEBI:456215"/>
        <dbReference type="EC" id="6.3.4.20"/>
    </reaction>
</comment>
<evidence type="ECO:0000256" key="5">
    <source>
        <dbReference type="ARBA" id="ARBA00022785"/>
    </source>
</evidence>
<keyword evidence="2" id="KW-0436">Ligase</keyword>
<dbReference type="InterPro" id="IPR018317">
    <property type="entry name" value="QueC"/>
</dbReference>
<comment type="pathway">
    <text evidence="1">Purine metabolism; 7-cyano-7-deazaguanine biosynthesis.</text>
</comment>
<accession>A0AAU9CIC2</accession>
<dbReference type="PANTHER" id="PTHR42914">
    <property type="entry name" value="7-CYANO-7-DEAZAGUANINE SYNTHASE"/>
    <property type="match status" value="1"/>
</dbReference>
<dbReference type="Proteomes" id="UP000595858">
    <property type="component" value="Chromosome"/>
</dbReference>
<sequence>MNRVICLPQNKIPSTLQNNAIYYSMFTHSEFKGVGSIATGLLDDPVLKKLNPSLAAWDFMTFALAVNAADLAIKRSNSADGWTRIIELEVALQNVKPYIINKSLIEEMLRSLTGDFWHLTFSEGGLPYPIHPEPIQFDADCVCLLSGGMDSLIGAIDLTAQGKKPLFVSQLVKGNREDQYFLAKALKAEKRHLLLNSNIRSPVKNEISTRARSIIFYGFAALAVSVVNSSEPINLYVPENGFISLNMPLSPARIGSLSTKTTHPVFLRKLQQLFEALNINAKFVSPYRFLTKGEAMQQCLDIPLMNQLMPKTTSCGKYGRLNEHCGRCLPCLVRRAAFFKAGIADPTPSYRYKDLKKGAPREGANKSLI</sequence>
<evidence type="ECO:0000313" key="12">
    <source>
        <dbReference type="Proteomes" id="UP000595858"/>
    </source>
</evidence>
<dbReference type="EMBL" id="AP023447">
    <property type="protein sequence ID" value="BCL45239.1"/>
    <property type="molecule type" value="Genomic_DNA"/>
</dbReference>
<dbReference type="GO" id="GO:0046872">
    <property type="term" value="F:metal ion binding"/>
    <property type="evidence" value="ECO:0007669"/>
    <property type="project" value="UniProtKB-KW"/>
</dbReference>
<dbReference type="SUPFAM" id="SSF52402">
    <property type="entry name" value="Adenine nucleotide alpha hydrolases-like"/>
    <property type="match status" value="1"/>
</dbReference>
<evidence type="ECO:0000256" key="8">
    <source>
        <dbReference type="ARBA" id="ARBA00037993"/>
    </source>
</evidence>
<dbReference type="GO" id="GO:0016874">
    <property type="term" value="F:ligase activity"/>
    <property type="evidence" value="ECO:0007669"/>
    <property type="project" value="UniProtKB-KW"/>
</dbReference>
<evidence type="ECO:0000313" key="11">
    <source>
        <dbReference type="EMBL" id="BCL45239.1"/>
    </source>
</evidence>
<keyword evidence="4" id="KW-0547">Nucleotide-binding</keyword>
<protein>
    <recommendedName>
        <fullName evidence="9">7-cyano-7-deazaguanine synthase</fullName>
        <ecNumber evidence="9">6.3.4.20</ecNumber>
    </recommendedName>
</protein>
<keyword evidence="6" id="KW-0862">Zinc</keyword>
<dbReference type="InterPro" id="IPR049676">
    <property type="entry name" value="QatC"/>
</dbReference>
<evidence type="ECO:0000256" key="7">
    <source>
        <dbReference type="ARBA" id="ARBA00022840"/>
    </source>
</evidence>
<proteinExistence type="inferred from homology"/>
<organism evidence="11 12">
    <name type="scientific">Enterobacter roggenkampii</name>
    <dbReference type="NCBI Taxonomy" id="1812935"/>
    <lineage>
        <taxon>Bacteria</taxon>
        <taxon>Pseudomonadati</taxon>
        <taxon>Pseudomonadota</taxon>
        <taxon>Gammaproteobacteria</taxon>
        <taxon>Enterobacterales</taxon>
        <taxon>Enterobacteriaceae</taxon>
        <taxon>Enterobacter</taxon>
        <taxon>Enterobacter cloacae complex</taxon>
    </lineage>
</organism>
<dbReference type="GO" id="GO:0005524">
    <property type="term" value="F:ATP binding"/>
    <property type="evidence" value="ECO:0007669"/>
    <property type="project" value="UniProtKB-KW"/>
</dbReference>
<name>A0AAU9CIC2_9ENTR</name>
<evidence type="ECO:0000256" key="4">
    <source>
        <dbReference type="ARBA" id="ARBA00022741"/>
    </source>
</evidence>
<dbReference type="InterPro" id="IPR014729">
    <property type="entry name" value="Rossmann-like_a/b/a_fold"/>
</dbReference>
<dbReference type="AlphaFoldDB" id="A0AAU9CIC2"/>
<dbReference type="Gene3D" id="3.40.50.620">
    <property type="entry name" value="HUPs"/>
    <property type="match status" value="1"/>
</dbReference>
<evidence type="ECO:0000256" key="10">
    <source>
        <dbReference type="ARBA" id="ARBA00047890"/>
    </source>
</evidence>
<dbReference type="PANTHER" id="PTHR42914:SF1">
    <property type="entry name" value="7-CYANO-7-DEAZAGUANINE SYNTHASE"/>
    <property type="match status" value="1"/>
</dbReference>
<keyword evidence="5" id="KW-0671">Queuosine biosynthesis</keyword>
<evidence type="ECO:0000256" key="3">
    <source>
        <dbReference type="ARBA" id="ARBA00022723"/>
    </source>
</evidence>
<reference evidence="11" key="1">
    <citation type="journal article" date="2020" name="J Glob Antimicrob Resist">
        <title>Genomic characterization of clinical Enterobacter roggenkampii co-harboring blaIMP-1- and blaGES-5-encoding IncP6 and mcr-9-encoding IncHI2 plasmids isolated in Japan.</title>
        <authorList>
            <person name="Umeda K."/>
            <person name="Nakamura H."/>
            <person name="Fukuda A."/>
            <person name="Matsumoto Y."/>
            <person name="Motooka D."/>
            <person name="Nakamura S."/>
            <person name="Yasui Y."/>
            <person name="Yoshida H."/>
            <person name="Kawahara R."/>
        </authorList>
    </citation>
    <scope>NUCLEOTIDE SEQUENCE</scope>
    <source>
        <strain evidence="11">OIPH-N260</strain>
    </source>
</reference>
<keyword evidence="3" id="KW-0479">Metal-binding</keyword>
<keyword evidence="7" id="KW-0067">ATP-binding</keyword>